<dbReference type="Proteomes" id="UP000198748">
    <property type="component" value="Unassembled WGS sequence"/>
</dbReference>
<name>A0A1G6V6W0_9BACT</name>
<dbReference type="Gene3D" id="3.30.530.20">
    <property type="match status" value="1"/>
</dbReference>
<keyword evidence="4" id="KW-1185">Reference proteome</keyword>
<dbReference type="RefSeq" id="WP_090145733.1">
    <property type="nucleotide sequence ID" value="NZ_FNAN01000001.1"/>
</dbReference>
<dbReference type="EMBL" id="FNAN01000001">
    <property type="protein sequence ID" value="SDD49261.1"/>
    <property type="molecule type" value="Genomic_DNA"/>
</dbReference>
<protein>
    <submittedName>
        <fullName evidence="3">Uncharacterized conserved protein YndB, AHSA1/START domain</fullName>
    </submittedName>
</protein>
<dbReference type="InterPro" id="IPR023393">
    <property type="entry name" value="START-like_dom_sf"/>
</dbReference>
<dbReference type="InterPro" id="IPR013538">
    <property type="entry name" value="ASHA1/2-like_C"/>
</dbReference>
<comment type="similarity">
    <text evidence="1">Belongs to the AHA1 family.</text>
</comment>
<evidence type="ECO:0000313" key="3">
    <source>
        <dbReference type="EMBL" id="SDD49261.1"/>
    </source>
</evidence>
<reference evidence="4" key="1">
    <citation type="submission" date="2016-10" db="EMBL/GenBank/DDBJ databases">
        <authorList>
            <person name="Varghese N."/>
            <person name="Submissions S."/>
        </authorList>
    </citation>
    <scope>NUCLEOTIDE SEQUENCE [LARGE SCALE GENOMIC DNA]</scope>
    <source>
        <strain evidence="4">DSM 25329</strain>
    </source>
</reference>
<dbReference type="STRING" id="659014.SAMN04487996_101153"/>
<organism evidence="3 4">
    <name type="scientific">Dyadobacter soli</name>
    <dbReference type="NCBI Taxonomy" id="659014"/>
    <lineage>
        <taxon>Bacteria</taxon>
        <taxon>Pseudomonadati</taxon>
        <taxon>Bacteroidota</taxon>
        <taxon>Cytophagia</taxon>
        <taxon>Cytophagales</taxon>
        <taxon>Spirosomataceae</taxon>
        <taxon>Dyadobacter</taxon>
    </lineage>
</organism>
<evidence type="ECO:0000313" key="4">
    <source>
        <dbReference type="Proteomes" id="UP000198748"/>
    </source>
</evidence>
<dbReference type="Pfam" id="PF08327">
    <property type="entry name" value="AHSA1"/>
    <property type="match status" value="1"/>
</dbReference>
<dbReference type="CDD" id="cd07814">
    <property type="entry name" value="SRPBCC_CalC_Aha1-like"/>
    <property type="match status" value="1"/>
</dbReference>
<dbReference type="OrthoDB" id="2355173at2"/>
<sequence length="143" mass="16634">MAFEPFVLEKVLNAPPARVWRALTDAGQMQKWYFDIPEFKAEPGFEFEFTAGSEDRQYRHLCKVTEAEPNRKLAYSWRYADYPGDSEVSFELIPEGEKTRLRLTHKGLHTFPKDHADFKPESFSAGWTHIISKSLTEFVEQEG</sequence>
<gene>
    <name evidence="3" type="ORF">SAMN04487996_101153</name>
</gene>
<proteinExistence type="inferred from homology"/>
<evidence type="ECO:0000256" key="1">
    <source>
        <dbReference type="ARBA" id="ARBA00006817"/>
    </source>
</evidence>
<evidence type="ECO:0000259" key="2">
    <source>
        <dbReference type="Pfam" id="PF08327"/>
    </source>
</evidence>
<dbReference type="AlphaFoldDB" id="A0A1G6V6W0"/>
<feature type="domain" description="Activator of Hsp90 ATPase homologue 1/2-like C-terminal" evidence="2">
    <location>
        <begin position="13"/>
        <end position="140"/>
    </location>
</feature>
<dbReference type="SUPFAM" id="SSF55961">
    <property type="entry name" value="Bet v1-like"/>
    <property type="match status" value="1"/>
</dbReference>
<accession>A0A1G6V6W0</accession>